<organism evidence="3 4">
    <name type="scientific">Symbiodinium natans</name>
    <dbReference type="NCBI Taxonomy" id="878477"/>
    <lineage>
        <taxon>Eukaryota</taxon>
        <taxon>Sar</taxon>
        <taxon>Alveolata</taxon>
        <taxon>Dinophyceae</taxon>
        <taxon>Suessiales</taxon>
        <taxon>Symbiodiniaceae</taxon>
        <taxon>Symbiodinium</taxon>
    </lineage>
</organism>
<evidence type="ECO:0000313" key="3">
    <source>
        <dbReference type="EMBL" id="CAE6961303.1"/>
    </source>
</evidence>
<sequence>MLARKPTRAPGAWTHHAAKFLALVGLLSSVFGSLGHAFTSFRPPGSRCPSVFQRASKVVISGAGPAGLLAARCILDRRPEAEVEMLEKRGDPRTEQITGFRAYSLGLNIRGRTALQHWEGLWDLVSSKGILSDKFLLHLGGQQLQLRANRPGSVPTLLIARNDLCSALLHDLETRHGASGSGRLSMKFGETLQDIDLEHRTCKTSLGRQMSYDDLIGADGVNSVVRTALSSVSDFCCESVDLPGQFKVWVGPCPESLDPMAVHAMSSQDYTLFSIPRVDGRLCTILSWTGEKAPAFLENSQEAVRQQIGQDFPSFGPPALSAIEQLQAQRPSKATTIRANRYHDRAGRAMLLGDAAHSTGGTLGQGANSALADVVFLDQLLEKHGEPGISVVEDIGEEFSAARQPEGLALWKLLQLPPKGPLSALYVISQGLAGLVSRFLDGLPLAPPVQNLLSETTTPYAEIVSANKFWLDLALKDAPGALPSTAAEIVGQVLFDQVAPEGTEAH</sequence>
<dbReference type="InterPro" id="IPR002938">
    <property type="entry name" value="FAD-bd"/>
</dbReference>
<keyword evidence="4" id="KW-1185">Reference proteome</keyword>
<dbReference type="PANTHER" id="PTHR46028:SF5">
    <property type="entry name" value="KYNURENINE 3-MONOOXYGENASE"/>
    <property type="match status" value="1"/>
</dbReference>
<evidence type="ECO:0000313" key="4">
    <source>
        <dbReference type="Proteomes" id="UP000604046"/>
    </source>
</evidence>
<dbReference type="EMBL" id="CAJNDS010000113">
    <property type="protein sequence ID" value="CAE6961303.1"/>
    <property type="molecule type" value="Genomic_DNA"/>
</dbReference>
<dbReference type="GO" id="GO:0071949">
    <property type="term" value="F:FAD binding"/>
    <property type="evidence" value="ECO:0007669"/>
    <property type="project" value="InterPro"/>
</dbReference>
<dbReference type="Gene3D" id="3.50.50.60">
    <property type="entry name" value="FAD/NAD(P)-binding domain"/>
    <property type="match status" value="1"/>
</dbReference>
<name>A0A812HUJ6_9DINO</name>
<gene>
    <name evidence="3" type="primary">kmo</name>
    <name evidence="3" type="ORF">SNAT2548_LOCUS1974</name>
</gene>
<dbReference type="Pfam" id="PF01494">
    <property type="entry name" value="FAD_binding_3"/>
    <property type="match status" value="1"/>
</dbReference>
<evidence type="ECO:0000256" key="1">
    <source>
        <dbReference type="ARBA" id="ARBA00023033"/>
    </source>
</evidence>
<proteinExistence type="predicted"/>
<keyword evidence="1" id="KW-0503">Monooxygenase</keyword>
<dbReference type="PANTHER" id="PTHR46028">
    <property type="entry name" value="KYNURENINE 3-MONOOXYGENASE"/>
    <property type="match status" value="1"/>
</dbReference>
<protein>
    <submittedName>
        <fullName evidence="3">Kmo protein</fullName>
    </submittedName>
</protein>
<dbReference type="OrthoDB" id="10053569at2759"/>
<dbReference type="AlphaFoldDB" id="A0A812HUJ6"/>
<accession>A0A812HUJ6</accession>
<dbReference type="InterPro" id="IPR036188">
    <property type="entry name" value="FAD/NAD-bd_sf"/>
</dbReference>
<dbReference type="GO" id="GO:0070189">
    <property type="term" value="P:kynurenine metabolic process"/>
    <property type="evidence" value="ECO:0007669"/>
    <property type="project" value="TreeGrafter"/>
</dbReference>
<dbReference type="SUPFAM" id="SSF51905">
    <property type="entry name" value="FAD/NAD(P)-binding domain"/>
    <property type="match status" value="1"/>
</dbReference>
<dbReference type="PRINTS" id="PR00420">
    <property type="entry name" value="RNGMNOXGNASE"/>
</dbReference>
<evidence type="ECO:0000259" key="2">
    <source>
        <dbReference type="Pfam" id="PF01494"/>
    </source>
</evidence>
<keyword evidence="1" id="KW-0560">Oxidoreductase</keyword>
<reference evidence="3" key="1">
    <citation type="submission" date="2021-02" db="EMBL/GenBank/DDBJ databases">
        <authorList>
            <person name="Dougan E. K."/>
            <person name="Rhodes N."/>
            <person name="Thang M."/>
            <person name="Chan C."/>
        </authorList>
    </citation>
    <scope>NUCLEOTIDE SEQUENCE</scope>
</reference>
<dbReference type="Proteomes" id="UP000604046">
    <property type="component" value="Unassembled WGS sequence"/>
</dbReference>
<dbReference type="GO" id="GO:0004502">
    <property type="term" value="F:kynurenine 3-monooxygenase activity"/>
    <property type="evidence" value="ECO:0007669"/>
    <property type="project" value="TreeGrafter"/>
</dbReference>
<comment type="caution">
    <text evidence="3">The sequence shown here is derived from an EMBL/GenBank/DDBJ whole genome shotgun (WGS) entry which is preliminary data.</text>
</comment>
<feature type="domain" description="FAD-binding" evidence="2">
    <location>
        <begin position="57"/>
        <end position="380"/>
    </location>
</feature>